<protein>
    <recommendedName>
        <fullName evidence="3">Leucine rich repeat protein, BspA family</fullName>
    </recommendedName>
</protein>
<dbReference type="InterPro" id="IPR026906">
    <property type="entry name" value="LRR_5"/>
</dbReference>
<evidence type="ECO:0000313" key="1">
    <source>
        <dbReference type="EMBL" id="GAT91406.1"/>
    </source>
</evidence>
<dbReference type="AlphaFoldDB" id="A0A5K1USU5"/>
<dbReference type="PANTHER" id="PTHR45661:SF3">
    <property type="entry name" value="IG-LIKE DOMAIN-CONTAINING PROTEIN"/>
    <property type="match status" value="1"/>
</dbReference>
<proteinExistence type="predicted"/>
<dbReference type="Pfam" id="PF13306">
    <property type="entry name" value="LRR_5"/>
    <property type="match status" value="1"/>
</dbReference>
<dbReference type="EMBL" id="BDEQ01000001">
    <property type="protein sequence ID" value="GAT91406.1"/>
    <property type="molecule type" value="Genomic_DNA"/>
</dbReference>
<dbReference type="VEuPathDB" id="AmoebaDB:KM1_291010"/>
<dbReference type="OMA" id="EAFSECN"/>
<dbReference type="SUPFAM" id="SSF52058">
    <property type="entry name" value="L domain-like"/>
    <property type="match status" value="1"/>
</dbReference>
<organism evidence="1 2">
    <name type="scientific">Entamoeba histolytica</name>
    <dbReference type="NCBI Taxonomy" id="5759"/>
    <lineage>
        <taxon>Eukaryota</taxon>
        <taxon>Amoebozoa</taxon>
        <taxon>Evosea</taxon>
        <taxon>Archamoebae</taxon>
        <taxon>Mastigamoebida</taxon>
        <taxon>Entamoebidae</taxon>
        <taxon>Entamoeba</taxon>
    </lineage>
</organism>
<dbReference type="VEuPathDB" id="AmoebaDB:EHI_151590"/>
<evidence type="ECO:0008006" key="3">
    <source>
        <dbReference type="Google" id="ProtNLM"/>
    </source>
</evidence>
<dbReference type="VEuPathDB" id="AmoebaDB:EHI8A_222810"/>
<dbReference type="PANTHER" id="PTHR45661">
    <property type="entry name" value="SURFACE ANTIGEN"/>
    <property type="match status" value="1"/>
</dbReference>
<accession>A0A5K1USU5</accession>
<comment type="caution">
    <text evidence="1">The sequence shown here is derived from an EMBL/GenBank/DDBJ whole genome shotgun (WGS) entry which is preliminary data.</text>
</comment>
<dbReference type="Proteomes" id="UP000078387">
    <property type="component" value="Unassembled WGS sequence"/>
</dbReference>
<sequence length="308" mass="35623">MNGVDRHSMLIIGKYFQTRNDYVNVMSVCKKYHDIVDLYHFNPFPLLSQNDRAMFISLETQHIYSSNDIIYEDVLQYVIHCEVSYDTFIGKEPNTQYLQVKFTKNDMKSYGYEIPRDFEVKGIGKDCFKSSLIRLMTIPNNIHYIEEQAFFRCRYLTSITLSTSIKILSKRCFAECNSLQRIKMNHHLERIEDECFLNCLSLSHMKIPSTLSYIGYHSFCNCKSLNSLKFTNANLILGISSLEGCEELTQVILPTSLTVLPKGCFSQCHLLQEINVNSIQKYGPGCFYGCFSLPPRLDLPPISLRKIL</sequence>
<dbReference type="VEuPathDB" id="AmoebaDB:EHI7A_191250"/>
<gene>
    <name evidence="1" type="ORF">CL6EHI_151590</name>
</gene>
<dbReference type="Gene3D" id="3.80.10.10">
    <property type="entry name" value="Ribonuclease Inhibitor"/>
    <property type="match status" value="1"/>
</dbReference>
<reference evidence="1 2" key="1">
    <citation type="submission" date="2016-05" db="EMBL/GenBank/DDBJ databases">
        <title>First whole genome sequencing of Entamoeba histolytica HM1:IMSS-clone-6.</title>
        <authorList>
            <person name="Mukherjee Avik.K."/>
            <person name="Izumyama S."/>
            <person name="Nakada-Tsukui K."/>
            <person name="Nozaki T."/>
        </authorList>
    </citation>
    <scope>NUCLEOTIDE SEQUENCE [LARGE SCALE GENOMIC DNA]</scope>
    <source>
        <strain evidence="1 2">HM1:IMSS clone 6</strain>
    </source>
</reference>
<evidence type="ECO:0000313" key="2">
    <source>
        <dbReference type="Proteomes" id="UP000078387"/>
    </source>
</evidence>
<dbReference type="InterPro" id="IPR053139">
    <property type="entry name" value="Surface_bspA-like"/>
</dbReference>
<name>A0A5K1USU5_ENTHI</name>
<dbReference type="VEuPathDB" id="AmoebaDB:EHI5A_237500"/>
<dbReference type="InterPro" id="IPR032675">
    <property type="entry name" value="LRR_dom_sf"/>
</dbReference>